<dbReference type="Gene3D" id="3.90.550.10">
    <property type="entry name" value="Spore Coat Polysaccharide Biosynthesis Protein SpsA, Chain A"/>
    <property type="match status" value="1"/>
</dbReference>
<evidence type="ECO:0000259" key="1">
    <source>
        <dbReference type="Pfam" id="PF00535"/>
    </source>
</evidence>
<dbReference type="EMBL" id="CYPU01000055">
    <property type="protein sequence ID" value="CUH49082.1"/>
    <property type="molecule type" value="Genomic_DNA"/>
</dbReference>
<evidence type="ECO:0000313" key="3">
    <source>
        <dbReference type="Proteomes" id="UP000050783"/>
    </source>
</evidence>
<dbReference type="GeneID" id="55494436"/>
<accession>A0A0P1F6T9</accession>
<dbReference type="InterPro" id="IPR050834">
    <property type="entry name" value="Glycosyltransf_2"/>
</dbReference>
<feature type="domain" description="Glycosyltransferase 2-like" evidence="1">
    <location>
        <begin position="19"/>
        <end position="127"/>
    </location>
</feature>
<organism evidence="2 3">
    <name type="scientific">Ruegeria atlantica</name>
    <dbReference type="NCBI Taxonomy" id="81569"/>
    <lineage>
        <taxon>Bacteria</taxon>
        <taxon>Pseudomonadati</taxon>
        <taxon>Pseudomonadota</taxon>
        <taxon>Alphaproteobacteria</taxon>
        <taxon>Rhodobacterales</taxon>
        <taxon>Roseobacteraceae</taxon>
        <taxon>Ruegeria</taxon>
    </lineage>
</organism>
<dbReference type="InterPro" id="IPR001173">
    <property type="entry name" value="Glyco_trans_2-like"/>
</dbReference>
<dbReference type="Proteomes" id="UP000050783">
    <property type="component" value="Unassembled WGS sequence"/>
</dbReference>
<keyword evidence="2" id="KW-0808">Transferase</keyword>
<dbReference type="RefSeq" id="WP_058278545.1">
    <property type="nucleotide sequence ID" value="NZ_CYPU01000055.1"/>
</dbReference>
<dbReference type="InterPro" id="IPR029044">
    <property type="entry name" value="Nucleotide-diphossugar_trans"/>
</dbReference>
<gene>
    <name evidence="2" type="primary">tuaG</name>
    <name evidence="2" type="ORF">RUA4292_03276</name>
</gene>
<protein>
    <submittedName>
        <fullName evidence="2">Putative teichuronic acid biosynthesis glycosyltransferase TuaG</fullName>
        <ecNumber evidence="2">2.4.-.-</ecNumber>
    </submittedName>
</protein>
<dbReference type="AlphaFoldDB" id="A0A0P1F6T9"/>
<keyword evidence="2" id="KW-0328">Glycosyltransferase</keyword>
<dbReference type="Pfam" id="PF00535">
    <property type="entry name" value="Glycos_transf_2"/>
    <property type="match status" value="1"/>
</dbReference>
<proteinExistence type="predicted"/>
<dbReference type="OrthoDB" id="9807795at2"/>
<name>A0A0P1F6T9_9RHOB</name>
<dbReference type="PANTHER" id="PTHR43685:SF2">
    <property type="entry name" value="GLYCOSYLTRANSFERASE 2-LIKE DOMAIN-CONTAINING PROTEIN"/>
    <property type="match status" value="1"/>
</dbReference>
<evidence type="ECO:0000313" key="2">
    <source>
        <dbReference type="EMBL" id="CUH49082.1"/>
    </source>
</evidence>
<reference evidence="2 3" key="1">
    <citation type="submission" date="2015-09" db="EMBL/GenBank/DDBJ databases">
        <authorList>
            <consortium name="Swine Surveillance"/>
        </authorList>
    </citation>
    <scope>NUCLEOTIDE SEQUENCE [LARGE SCALE GENOMIC DNA]</scope>
    <source>
        <strain evidence="2 3">CECT 4292</strain>
    </source>
</reference>
<dbReference type="GO" id="GO:0016757">
    <property type="term" value="F:glycosyltransferase activity"/>
    <property type="evidence" value="ECO:0007669"/>
    <property type="project" value="UniProtKB-KW"/>
</dbReference>
<dbReference type="EC" id="2.4.-.-" evidence="2"/>
<dbReference type="SUPFAM" id="SSF53448">
    <property type="entry name" value="Nucleotide-diphospho-sugar transferases"/>
    <property type="match status" value="1"/>
</dbReference>
<dbReference type="PANTHER" id="PTHR43685">
    <property type="entry name" value="GLYCOSYLTRANSFERASE"/>
    <property type="match status" value="1"/>
</dbReference>
<sequence length="312" mass="34972">MIQATPFLSRPGGPRPVVSIGLPVFNGGDFLEQALVSILDQEFGDFELLISDNASTDGTAEICTRYAALDARISYSRQPENLGAAKNYNDVFHAASAKYFKWAAHDDLLKPQFLTRCIDKFESFDAPPVIVYPQSEFIDETGQVLRADRRSMHTNSTSPAIRVFRAVQAMGLVTSVFGVFHRESLARTQLIGSFIASDYVLLLECVLLGPIVHLEGEPLFQRRIHGNMSRQANKSEEEVLRWFNPDARAKLSSKQRLRIEFRNSIYGIDGLTGLQRRLCAASLLSGFAVRRSRIAAGRLRRQFFNGQKREAN</sequence>